<proteinExistence type="predicted"/>
<evidence type="ECO:0000313" key="2">
    <source>
        <dbReference type="Proteomes" id="UP000281474"/>
    </source>
</evidence>
<comment type="caution">
    <text evidence="1">The sequence shown here is derived from an EMBL/GenBank/DDBJ whole genome shotgun (WGS) entry which is preliminary data.</text>
</comment>
<protein>
    <submittedName>
        <fullName evidence="1">DUF3800 domain-containing protein</fullName>
    </submittedName>
</protein>
<dbReference type="EMBL" id="QZEI01000015">
    <property type="protein sequence ID" value="RLV60500.1"/>
    <property type="molecule type" value="Genomic_DNA"/>
</dbReference>
<dbReference type="RefSeq" id="WP_121838260.1">
    <property type="nucleotide sequence ID" value="NZ_ML014764.1"/>
</dbReference>
<gene>
    <name evidence="1" type="ORF">D5018_06825</name>
</gene>
<dbReference type="OrthoDB" id="9799211at2"/>
<dbReference type="InterPro" id="IPR024524">
    <property type="entry name" value="DUF3800"/>
</dbReference>
<reference evidence="1 2" key="1">
    <citation type="submission" date="2018-09" db="EMBL/GenBank/DDBJ databases">
        <title>Phylogeny of the Shewanellaceae, and recommendation for two new genera, Pseudoshewanella and Parashewanella.</title>
        <authorList>
            <person name="Wang G."/>
        </authorList>
    </citation>
    <scope>NUCLEOTIDE SEQUENCE [LARGE SCALE GENOMIC DNA]</scope>
    <source>
        <strain evidence="1 2">C51</strain>
    </source>
</reference>
<keyword evidence="2" id="KW-1185">Reference proteome</keyword>
<name>A0A3L8PZC4_9GAMM</name>
<dbReference type="Proteomes" id="UP000281474">
    <property type="component" value="Unassembled WGS sequence"/>
</dbReference>
<sequence length="235" mass="27800">MAVYKIFCDESCHLEHDGADIMVLGAIHCSEDKAVRLTKHIKWLRHQHSYHTELKWTKLIAKQWPFYRSLIDLLIDDSDVLFKATVVQHKKSLDHQTYNSGSHNTFYYKMFYYTLRDFLHPENTYKIYLDYMDTLGGSKAQELCRILQAETHYQLNATAYIIQSYEAQLIQLCDFIIGAVSYKNRTEIEHNSEIKNKIVAYIETKLNRELNYGTPPWERNFNIFRFAPVRSLQGE</sequence>
<organism evidence="1 2">
    <name type="scientific">Parashewanella curva</name>
    <dbReference type="NCBI Taxonomy" id="2338552"/>
    <lineage>
        <taxon>Bacteria</taxon>
        <taxon>Pseudomonadati</taxon>
        <taxon>Pseudomonadota</taxon>
        <taxon>Gammaproteobacteria</taxon>
        <taxon>Alteromonadales</taxon>
        <taxon>Shewanellaceae</taxon>
        <taxon>Parashewanella</taxon>
    </lineage>
</organism>
<dbReference type="Pfam" id="PF12686">
    <property type="entry name" value="DUF3800"/>
    <property type="match status" value="1"/>
</dbReference>
<evidence type="ECO:0000313" key="1">
    <source>
        <dbReference type="EMBL" id="RLV60500.1"/>
    </source>
</evidence>
<dbReference type="AlphaFoldDB" id="A0A3L8PZC4"/>
<accession>A0A3L8PZC4</accession>